<dbReference type="InterPro" id="IPR003156">
    <property type="entry name" value="DHHA1_dom"/>
</dbReference>
<dbReference type="EMBL" id="CP045921">
    <property type="protein sequence ID" value="QHN42761.1"/>
    <property type="molecule type" value="Genomic_DNA"/>
</dbReference>
<evidence type="ECO:0000259" key="1">
    <source>
        <dbReference type="Pfam" id="PF01368"/>
    </source>
</evidence>
<dbReference type="AlphaFoldDB" id="A0A857MNQ8"/>
<feature type="domain" description="DDH" evidence="1">
    <location>
        <begin position="14"/>
        <end position="159"/>
    </location>
</feature>
<protein>
    <recommendedName>
        <fullName evidence="5">DDH domain-containing protein</fullName>
    </recommendedName>
</protein>
<gene>
    <name evidence="3" type="ORF">GII36_02745</name>
</gene>
<dbReference type="PANTHER" id="PTHR47618:SF1">
    <property type="entry name" value="BIFUNCTIONAL OLIGORIBONUCLEASE AND PAP PHOSPHATASE NRNA"/>
    <property type="match status" value="1"/>
</dbReference>
<evidence type="ECO:0008006" key="5">
    <source>
        <dbReference type="Google" id="ProtNLM"/>
    </source>
</evidence>
<dbReference type="SUPFAM" id="SSF64182">
    <property type="entry name" value="DHH phosphoesterases"/>
    <property type="match status" value="1"/>
</dbReference>
<dbReference type="Gene3D" id="3.10.310.30">
    <property type="match status" value="1"/>
</dbReference>
<dbReference type="Pfam" id="PF01368">
    <property type="entry name" value="DHH"/>
    <property type="match status" value="1"/>
</dbReference>
<dbReference type="Gene3D" id="3.90.1640.10">
    <property type="entry name" value="inorganic pyrophosphatase (n-terminal core)"/>
    <property type="match status" value="1"/>
</dbReference>
<organism evidence="3 4">
    <name type="scientific">Candidatus Mycosynbacter amalyticus</name>
    <dbReference type="NCBI Taxonomy" id="2665156"/>
    <lineage>
        <taxon>Bacteria</taxon>
        <taxon>Candidatus Saccharimonadota</taxon>
        <taxon>Candidatus Saccharimonadota incertae sedis</taxon>
        <taxon>Candidatus Mycosynbacter</taxon>
    </lineage>
</organism>
<dbReference type="InterPro" id="IPR001667">
    <property type="entry name" value="DDH_dom"/>
</dbReference>
<evidence type="ECO:0000313" key="4">
    <source>
        <dbReference type="Proteomes" id="UP001059824"/>
    </source>
</evidence>
<dbReference type="InterPro" id="IPR038763">
    <property type="entry name" value="DHH_sf"/>
</dbReference>
<accession>A0A857MNQ8</accession>
<keyword evidence="4" id="KW-1185">Reference proteome</keyword>
<dbReference type="GO" id="GO:0003676">
    <property type="term" value="F:nucleic acid binding"/>
    <property type="evidence" value="ECO:0007669"/>
    <property type="project" value="InterPro"/>
</dbReference>
<evidence type="ECO:0000313" key="3">
    <source>
        <dbReference type="EMBL" id="QHN42761.1"/>
    </source>
</evidence>
<dbReference type="KEGG" id="mama:GII36_02745"/>
<dbReference type="InterPro" id="IPR051319">
    <property type="entry name" value="Oligoribo/pAp-PDE_c-di-AMP_PDE"/>
</dbReference>
<dbReference type="RefSeq" id="WP_260764295.1">
    <property type="nucleotide sequence ID" value="NZ_CP045921.1"/>
</dbReference>
<feature type="domain" description="DHHA1" evidence="2">
    <location>
        <begin position="250"/>
        <end position="322"/>
    </location>
</feature>
<dbReference type="Pfam" id="PF02272">
    <property type="entry name" value="DHHA1"/>
    <property type="match status" value="1"/>
</dbReference>
<dbReference type="PANTHER" id="PTHR47618">
    <property type="entry name" value="BIFUNCTIONAL OLIGORIBONUCLEASE AND PAP PHOSPHATASE NRNA"/>
    <property type="match status" value="1"/>
</dbReference>
<sequence>MFDKSTQLITSASKIIVIQAENPDGDSLGSSLALEEILGDLGKEVVLYCPIEIPKYMRYIQGWDRVVNDFDTTADLAIIVDTTADVLMSKVLEARGARHYLETHDVLVIDHHTETAPNLSFKYELLIEEAPAASQVIYHLAKEAGWTINSQAAENLMVALQSDTLGLTTPNVQPESFKIAGELTALGASVAAIEERRREFMKKPQEILAYKGRLIERVEYFCDGKLALVRIPFEEIQAYSDAYNPSVLVLDEMRLVIGVELAVAIKTYPDGKLTGKLRSNSPISADVAGYFGGGGHKYAAGFRVYESEEQVIRELIEATDKALGTQQ</sequence>
<dbReference type="Proteomes" id="UP001059824">
    <property type="component" value="Chromosome"/>
</dbReference>
<reference evidence="3" key="1">
    <citation type="journal article" date="2021" name="Nat. Microbiol.">
        <title>Cocultivation of an ultrasmall environmental parasitic bacterium with lytic ability against bacteria associated with wastewater foams.</title>
        <authorList>
            <person name="Batinovic S."/>
            <person name="Rose J.J.A."/>
            <person name="Ratcliffe J."/>
            <person name="Seviour R.J."/>
            <person name="Petrovski S."/>
        </authorList>
    </citation>
    <scope>NUCLEOTIDE SEQUENCE</scope>
    <source>
        <strain evidence="3">JR1</strain>
    </source>
</reference>
<name>A0A857MNQ8_9BACT</name>
<proteinExistence type="predicted"/>
<evidence type="ECO:0000259" key="2">
    <source>
        <dbReference type="Pfam" id="PF02272"/>
    </source>
</evidence>